<feature type="compositionally biased region" description="Basic and acidic residues" evidence="1">
    <location>
        <begin position="53"/>
        <end position="94"/>
    </location>
</feature>
<comment type="caution">
    <text evidence="2">The sequence shown here is derived from an EMBL/GenBank/DDBJ whole genome shotgun (WGS) entry which is preliminary data.</text>
</comment>
<dbReference type="EMBL" id="CAJVRM010000239">
    <property type="protein sequence ID" value="CAG8977909.1"/>
    <property type="molecule type" value="Genomic_DNA"/>
</dbReference>
<sequence>MLAMINASRAAFMARTLFPKPCHFRHKSTDVKARSSTSNSTEIREIVSTAEPKVPDQKQTETEYKRLESVEGKLEDRKSTDGKPTDNKNDDWQPEYKHPLPYAIKHPGIFVGGVVGGILLLYLTSRQFKVVDELSTYLEDHPPPPGGGSKWLCETAYQYASFTPFRYKYVHKLAEKLSSDQEANGHDIDLLANEACEQLKTITITRSDMKNLTKAWQVIYRYATQMIYYQAGGQKRQLVENWRKRLETLQPYIRKCPELGDIVDENAELMMEVDFDRLLAVVRDAARRSKGPLKPTVPSIPKLGMKRGMVTRAFVLIKSVEDEKLKAQGRLKQEAEEKERRRAEMEAKQRAENRTWREAVAFSKILSRPVSPPPSSTIITKVIERELLDKYAKGFETADRGTTDQSSSSKGVEGAVNEANDGDVD</sequence>
<keyword evidence="3" id="KW-1185">Reference proteome</keyword>
<accession>A0A9N9Q7F2</accession>
<feature type="region of interest" description="Disordered" evidence="1">
    <location>
        <begin position="327"/>
        <end position="352"/>
    </location>
</feature>
<feature type="region of interest" description="Disordered" evidence="1">
    <location>
        <begin position="395"/>
        <end position="425"/>
    </location>
</feature>
<protein>
    <submittedName>
        <fullName evidence="2">Uncharacterized protein</fullName>
    </submittedName>
</protein>
<feature type="region of interest" description="Disordered" evidence="1">
    <location>
        <begin position="29"/>
        <end position="94"/>
    </location>
</feature>
<dbReference type="AlphaFoldDB" id="A0A9N9Q7F2"/>
<dbReference type="Proteomes" id="UP000701801">
    <property type="component" value="Unassembled WGS sequence"/>
</dbReference>
<reference evidence="2" key="1">
    <citation type="submission" date="2021-07" db="EMBL/GenBank/DDBJ databases">
        <authorList>
            <person name="Durling M."/>
        </authorList>
    </citation>
    <scope>NUCLEOTIDE SEQUENCE</scope>
</reference>
<organism evidence="2 3">
    <name type="scientific">Hymenoscyphus albidus</name>
    <dbReference type="NCBI Taxonomy" id="595503"/>
    <lineage>
        <taxon>Eukaryota</taxon>
        <taxon>Fungi</taxon>
        <taxon>Dikarya</taxon>
        <taxon>Ascomycota</taxon>
        <taxon>Pezizomycotina</taxon>
        <taxon>Leotiomycetes</taxon>
        <taxon>Helotiales</taxon>
        <taxon>Helotiaceae</taxon>
        <taxon>Hymenoscyphus</taxon>
    </lineage>
</organism>
<name>A0A9N9Q7F2_9HELO</name>
<evidence type="ECO:0000313" key="2">
    <source>
        <dbReference type="EMBL" id="CAG8977909.1"/>
    </source>
</evidence>
<evidence type="ECO:0000256" key="1">
    <source>
        <dbReference type="SAM" id="MobiDB-lite"/>
    </source>
</evidence>
<dbReference type="OrthoDB" id="10338755at2759"/>
<evidence type="ECO:0000313" key="3">
    <source>
        <dbReference type="Proteomes" id="UP000701801"/>
    </source>
</evidence>
<gene>
    <name evidence="2" type="ORF">HYALB_00001787</name>
</gene>
<proteinExistence type="predicted"/>